<dbReference type="CDD" id="cd03768">
    <property type="entry name" value="SR_ResInv"/>
    <property type="match status" value="1"/>
</dbReference>
<keyword evidence="3" id="KW-0233">DNA recombination</keyword>
<dbReference type="InterPro" id="IPR050639">
    <property type="entry name" value="SSR_resolvase"/>
</dbReference>
<keyword evidence="2" id="KW-0238">DNA-binding</keyword>
<dbReference type="Proteomes" id="UP000681162">
    <property type="component" value="Unassembled WGS sequence"/>
</dbReference>
<dbReference type="SMART" id="SM00857">
    <property type="entry name" value="Resolvase"/>
    <property type="match status" value="1"/>
</dbReference>
<dbReference type="RefSeq" id="WP_212938148.1">
    <property type="nucleotide sequence ID" value="NZ_BORR01000002.1"/>
</dbReference>
<sequence length="192" mass="21845">MSKVIGYCRVSTKAQVDGNSLEQQNQEILNRYSNAELVIEQYSGAKDDRPKFNKMINDLQPNDTLVVTKLDRFCRTTKEGLIYVEKLKEKGVRIHILNMGLIEDTPMGDLIITSLLAFAQFERAMILERTQTGKAIAKTKEGFREGRPPKFSKLSLNHAISLLETNTIKQVSSLTRISESTIKRELRKRRGS</sequence>
<dbReference type="InterPro" id="IPR006118">
    <property type="entry name" value="Recombinase_CS"/>
</dbReference>
<name>A0A920CFE2_9BACL</name>
<evidence type="ECO:0000256" key="3">
    <source>
        <dbReference type="ARBA" id="ARBA00023172"/>
    </source>
</evidence>
<dbReference type="EMBL" id="BORR01000002">
    <property type="protein sequence ID" value="GIO35743.1"/>
    <property type="molecule type" value="Genomic_DNA"/>
</dbReference>
<dbReference type="SUPFAM" id="SSF53041">
    <property type="entry name" value="Resolvase-like"/>
    <property type="match status" value="1"/>
</dbReference>
<evidence type="ECO:0000256" key="5">
    <source>
        <dbReference type="PROSITE-ProRule" id="PRU10137"/>
    </source>
</evidence>
<feature type="domain" description="Resolvase/invertase-type recombinase catalytic" evidence="6">
    <location>
        <begin position="3"/>
        <end position="141"/>
    </location>
</feature>
<dbReference type="InterPro" id="IPR006119">
    <property type="entry name" value="Resolv_N"/>
</dbReference>
<reference evidence="7 8" key="1">
    <citation type="submission" date="2021-03" db="EMBL/GenBank/DDBJ databases">
        <title>Antimicrobial resistance genes in bacteria isolated from Japanese honey, and their potential for conferring macrolide and lincosamide resistance in the American foulbrood pathogen Paenibacillus larvae.</title>
        <authorList>
            <person name="Okamoto M."/>
            <person name="Kumagai M."/>
            <person name="Kanamori H."/>
            <person name="Takamatsu D."/>
        </authorList>
    </citation>
    <scope>NUCLEOTIDE SEQUENCE [LARGE SCALE GENOMIC DNA]</scope>
    <source>
        <strain evidence="7 8">J41TS12</strain>
    </source>
</reference>
<protein>
    <submittedName>
        <fullName evidence="7">Resolvase</fullName>
    </submittedName>
</protein>
<dbReference type="PANTHER" id="PTHR30461">
    <property type="entry name" value="DNA-INVERTASE FROM LAMBDOID PROPHAGE"/>
    <property type="match status" value="1"/>
</dbReference>
<dbReference type="GO" id="GO:0003677">
    <property type="term" value="F:DNA binding"/>
    <property type="evidence" value="ECO:0007669"/>
    <property type="project" value="UniProtKB-KW"/>
</dbReference>
<dbReference type="PANTHER" id="PTHR30461:SF2">
    <property type="entry name" value="SERINE RECOMBINASE PINE-RELATED"/>
    <property type="match status" value="1"/>
</dbReference>
<evidence type="ECO:0000256" key="1">
    <source>
        <dbReference type="ARBA" id="ARBA00022908"/>
    </source>
</evidence>
<evidence type="ECO:0000256" key="2">
    <source>
        <dbReference type="ARBA" id="ARBA00023125"/>
    </source>
</evidence>
<dbReference type="Gene3D" id="3.40.50.1390">
    <property type="entry name" value="Resolvase, N-terminal catalytic domain"/>
    <property type="match status" value="1"/>
</dbReference>
<feature type="active site" description="O-(5'-phospho-DNA)-serine intermediate" evidence="4 5">
    <location>
        <position position="11"/>
    </location>
</feature>
<dbReference type="GO" id="GO:0000150">
    <property type="term" value="F:DNA strand exchange activity"/>
    <property type="evidence" value="ECO:0007669"/>
    <property type="project" value="InterPro"/>
</dbReference>
<keyword evidence="8" id="KW-1185">Reference proteome</keyword>
<dbReference type="PROSITE" id="PS51736">
    <property type="entry name" value="RECOMBINASES_3"/>
    <property type="match status" value="1"/>
</dbReference>
<dbReference type="AlphaFoldDB" id="A0A920CFE2"/>
<organism evidence="7 8">
    <name type="scientific">Paenibacillus antibioticophila</name>
    <dbReference type="NCBI Taxonomy" id="1274374"/>
    <lineage>
        <taxon>Bacteria</taxon>
        <taxon>Bacillati</taxon>
        <taxon>Bacillota</taxon>
        <taxon>Bacilli</taxon>
        <taxon>Bacillales</taxon>
        <taxon>Paenibacillaceae</taxon>
        <taxon>Paenibacillus</taxon>
    </lineage>
</organism>
<dbReference type="InterPro" id="IPR036162">
    <property type="entry name" value="Resolvase-like_N_sf"/>
</dbReference>
<evidence type="ECO:0000313" key="8">
    <source>
        <dbReference type="Proteomes" id="UP000681162"/>
    </source>
</evidence>
<evidence type="ECO:0000256" key="4">
    <source>
        <dbReference type="PIRSR" id="PIRSR606118-50"/>
    </source>
</evidence>
<gene>
    <name evidence="7" type="ORF">J41TS12_06040</name>
</gene>
<keyword evidence="1" id="KW-0229">DNA integration</keyword>
<evidence type="ECO:0000313" key="7">
    <source>
        <dbReference type="EMBL" id="GIO35743.1"/>
    </source>
</evidence>
<proteinExistence type="predicted"/>
<dbReference type="GO" id="GO:0015074">
    <property type="term" value="P:DNA integration"/>
    <property type="evidence" value="ECO:0007669"/>
    <property type="project" value="UniProtKB-KW"/>
</dbReference>
<accession>A0A920CFE2</accession>
<dbReference type="Pfam" id="PF00239">
    <property type="entry name" value="Resolvase"/>
    <property type="match status" value="1"/>
</dbReference>
<dbReference type="PROSITE" id="PS00397">
    <property type="entry name" value="RECOMBINASES_1"/>
    <property type="match status" value="1"/>
</dbReference>
<comment type="caution">
    <text evidence="7">The sequence shown here is derived from an EMBL/GenBank/DDBJ whole genome shotgun (WGS) entry which is preliminary data.</text>
</comment>
<evidence type="ECO:0000259" key="6">
    <source>
        <dbReference type="PROSITE" id="PS51736"/>
    </source>
</evidence>